<protein>
    <submittedName>
        <fullName evidence="6">DgyrCDS7163</fullName>
    </submittedName>
</protein>
<dbReference type="EMBL" id="CAJFCJ010000009">
    <property type="protein sequence ID" value="CAD5118458.1"/>
    <property type="molecule type" value="Genomic_DNA"/>
</dbReference>
<dbReference type="Pfam" id="PF02198">
    <property type="entry name" value="SAM_PNT"/>
    <property type="match status" value="1"/>
</dbReference>
<feature type="domain" description="PNT" evidence="5">
    <location>
        <begin position="7"/>
        <end position="93"/>
    </location>
</feature>
<evidence type="ECO:0000256" key="1">
    <source>
        <dbReference type="ARBA" id="ARBA00005562"/>
    </source>
</evidence>
<keyword evidence="7" id="KW-1185">Reference proteome</keyword>
<dbReference type="GO" id="GO:0030154">
    <property type="term" value="P:cell differentiation"/>
    <property type="evidence" value="ECO:0007669"/>
    <property type="project" value="TreeGrafter"/>
</dbReference>
<dbReference type="SUPFAM" id="SSF47769">
    <property type="entry name" value="SAM/Pointed domain"/>
    <property type="match status" value="1"/>
</dbReference>
<dbReference type="PROSITE" id="PS50061">
    <property type="entry name" value="ETS_DOMAIN_3"/>
    <property type="match status" value="1"/>
</dbReference>
<evidence type="ECO:0000259" key="5">
    <source>
        <dbReference type="PROSITE" id="PS51433"/>
    </source>
</evidence>
<dbReference type="PROSITE" id="PS00345">
    <property type="entry name" value="ETS_DOMAIN_1"/>
    <property type="match status" value="1"/>
</dbReference>
<proteinExistence type="inferred from homology"/>
<name>A0A7I8VV67_9ANNE</name>
<evidence type="ECO:0000256" key="3">
    <source>
        <dbReference type="RuleBase" id="RU004019"/>
    </source>
</evidence>
<gene>
    <name evidence="6" type="ORF">DGYR_LOCUS6832</name>
</gene>
<keyword evidence="3" id="KW-0539">Nucleus</keyword>
<comment type="similarity">
    <text evidence="1 3">Belongs to the ETS family.</text>
</comment>
<dbReference type="GO" id="GO:0005634">
    <property type="term" value="C:nucleus"/>
    <property type="evidence" value="ECO:0007669"/>
    <property type="project" value="UniProtKB-SubCell"/>
</dbReference>
<evidence type="ECO:0000259" key="4">
    <source>
        <dbReference type="PROSITE" id="PS50061"/>
    </source>
</evidence>
<dbReference type="Pfam" id="PF00178">
    <property type="entry name" value="Ets"/>
    <property type="match status" value="1"/>
</dbReference>
<evidence type="ECO:0000256" key="2">
    <source>
        <dbReference type="ARBA" id="ARBA00023125"/>
    </source>
</evidence>
<dbReference type="PROSITE" id="PS51433">
    <property type="entry name" value="PNT"/>
    <property type="match status" value="1"/>
</dbReference>
<feature type="domain" description="ETS" evidence="4">
    <location>
        <begin position="280"/>
        <end position="360"/>
    </location>
</feature>
<dbReference type="AlphaFoldDB" id="A0A7I8VV67"/>
<dbReference type="OrthoDB" id="10067219at2759"/>
<dbReference type="SMART" id="SM00413">
    <property type="entry name" value="ETS"/>
    <property type="match status" value="1"/>
</dbReference>
<accession>A0A7I8VV67</accession>
<dbReference type="PANTHER" id="PTHR11849">
    <property type="entry name" value="ETS"/>
    <property type="match status" value="1"/>
</dbReference>
<dbReference type="InterPro" id="IPR003118">
    <property type="entry name" value="Pointed_dom"/>
</dbReference>
<dbReference type="InterPro" id="IPR013761">
    <property type="entry name" value="SAM/pointed_sf"/>
</dbReference>
<dbReference type="SMART" id="SM00251">
    <property type="entry name" value="SAM_PNT"/>
    <property type="match status" value="1"/>
</dbReference>
<dbReference type="InterPro" id="IPR036388">
    <property type="entry name" value="WH-like_DNA-bd_sf"/>
</dbReference>
<dbReference type="Gene3D" id="1.10.10.10">
    <property type="entry name" value="Winged helix-like DNA-binding domain superfamily/Winged helix DNA-binding domain"/>
    <property type="match status" value="1"/>
</dbReference>
<dbReference type="GO" id="GO:0000981">
    <property type="term" value="F:DNA-binding transcription factor activity, RNA polymerase II-specific"/>
    <property type="evidence" value="ECO:0007669"/>
    <property type="project" value="TreeGrafter"/>
</dbReference>
<sequence>MNAALLEILKGFDQYRKQLQIPQDPKNWLADHTHLWLNWATKEFMGTEGINLPSLAQPGRHLLASGKEQFLQKAPHYIGDILWEHLELLEKEAVVSNQTSAEHYTCSEYQTCASASPPLAVSAPQSQYPFYCPVAPQGPHATSNSPYGIGPDDKPVSIKQEPAIYSDNTSSDCEYATRLDTITTPTSAFEPINRATNDYYSPDCRYNRHSPHEFKFSPPPQPTPAHRMTNVDMYATMNYIPASPVYPTQNHWDQLPVQHPSPISTNGYHPPGLYSGSGPIQLWQFLLELLTDQSGADCVAWTGDGWEFKLSDPDEVARRWGIRKNKPKMNYEKLSRGLRYYYDKNIIHKTAGKRYVYRFVCDMQSLLGMTPEELFTTCGVSPQSDKDDE</sequence>
<dbReference type="Gene3D" id="1.10.150.50">
    <property type="entry name" value="Transcription Factor, Ets-1"/>
    <property type="match status" value="1"/>
</dbReference>
<dbReference type="InterPro" id="IPR046328">
    <property type="entry name" value="ETS_fam"/>
</dbReference>
<dbReference type="InterPro" id="IPR036390">
    <property type="entry name" value="WH_DNA-bd_sf"/>
</dbReference>
<dbReference type="PANTHER" id="PTHR11849:SF289">
    <property type="entry name" value="ETS-LIKE PROTEIN POINTED"/>
    <property type="match status" value="1"/>
</dbReference>
<keyword evidence="2 3" id="KW-0238">DNA-binding</keyword>
<evidence type="ECO:0000313" key="7">
    <source>
        <dbReference type="Proteomes" id="UP000549394"/>
    </source>
</evidence>
<dbReference type="InterPro" id="IPR000418">
    <property type="entry name" value="Ets_dom"/>
</dbReference>
<dbReference type="PRINTS" id="PR00454">
    <property type="entry name" value="ETSDOMAIN"/>
</dbReference>
<reference evidence="6 7" key="1">
    <citation type="submission" date="2020-08" db="EMBL/GenBank/DDBJ databases">
        <authorList>
            <person name="Hejnol A."/>
        </authorList>
    </citation>
    <scope>NUCLEOTIDE SEQUENCE [LARGE SCALE GENOMIC DNA]</scope>
</reference>
<evidence type="ECO:0000313" key="6">
    <source>
        <dbReference type="EMBL" id="CAD5118458.1"/>
    </source>
</evidence>
<dbReference type="SUPFAM" id="SSF46785">
    <property type="entry name" value="Winged helix' DNA-binding domain"/>
    <property type="match status" value="1"/>
</dbReference>
<dbReference type="GO" id="GO:0043565">
    <property type="term" value="F:sequence-specific DNA binding"/>
    <property type="evidence" value="ECO:0007669"/>
    <property type="project" value="InterPro"/>
</dbReference>
<organism evidence="6 7">
    <name type="scientific">Dimorphilus gyrociliatus</name>
    <dbReference type="NCBI Taxonomy" id="2664684"/>
    <lineage>
        <taxon>Eukaryota</taxon>
        <taxon>Metazoa</taxon>
        <taxon>Spiralia</taxon>
        <taxon>Lophotrochozoa</taxon>
        <taxon>Annelida</taxon>
        <taxon>Polychaeta</taxon>
        <taxon>Polychaeta incertae sedis</taxon>
        <taxon>Dinophilidae</taxon>
        <taxon>Dimorphilus</taxon>
    </lineage>
</organism>
<comment type="subcellular location">
    <subcellularLocation>
        <location evidence="3">Nucleus</location>
    </subcellularLocation>
</comment>
<dbReference type="FunFam" id="1.10.10.10:FF:001050">
    <property type="entry name" value="Predicted protein"/>
    <property type="match status" value="1"/>
</dbReference>
<dbReference type="Proteomes" id="UP000549394">
    <property type="component" value="Unassembled WGS sequence"/>
</dbReference>
<dbReference type="PROSITE" id="PS00346">
    <property type="entry name" value="ETS_DOMAIN_2"/>
    <property type="match status" value="1"/>
</dbReference>
<comment type="caution">
    <text evidence="6">The sequence shown here is derived from an EMBL/GenBank/DDBJ whole genome shotgun (WGS) entry which is preliminary data.</text>
</comment>